<feature type="transmembrane region" description="Helical" evidence="1">
    <location>
        <begin position="17"/>
        <end position="37"/>
    </location>
</feature>
<proteinExistence type="predicted"/>
<accession>A0A9D1DW05</accession>
<dbReference type="Proteomes" id="UP000824232">
    <property type="component" value="Unassembled WGS sequence"/>
</dbReference>
<dbReference type="PROSITE" id="PS51257">
    <property type="entry name" value="PROKAR_LIPOPROTEIN"/>
    <property type="match status" value="1"/>
</dbReference>
<dbReference type="PANTHER" id="PTHR37305">
    <property type="entry name" value="INTEGRAL MEMBRANE PROTEIN-RELATED"/>
    <property type="match status" value="1"/>
</dbReference>
<name>A0A9D1DW05_9FIRM</name>
<protein>
    <submittedName>
        <fullName evidence="2">Uncharacterized protein</fullName>
    </submittedName>
</protein>
<feature type="transmembrane region" description="Helical" evidence="1">
    <location>
        <begin position="94"/>
        <end position="112"/>
    </location>
</feature>
<evidence type="ECO:0000256" key="1">
    <source>
        <dbReference type="SAM" id="Phobius"/>
    </source>
</evidence>
<sequence>MLNIIKSDLYRVFRGKAIYIAIIFILFLAAVSCFSMSPGHIGITSSSEEQQLVEDEEILNKVYETDSILETRELMKEYGAYPLDKEQLGANANLYYFFIIVVVIVLVTDLSNSIAKNTLSSAISRKKYYMSKLITCIGLGTFLVLINNYGSYIINLIMNGQEFSAGLLEITKLTILQLPILYGIISMLVCIGFCFRKTGTFNSITIPLIMVIQLVIMGVATLFHFDANNILNYEFQYIIGNLVSNPSNTYILKTLVLAVFYIITFNVIGYRVFRKTEIK</sequence>
<feature type="transmembrane region" description="Helical" evidence="1">
    <location>
        <begin position="133"/>
        <end position="154"/>
    </location>
</feature>
<keyword evidence="1" id="KW-0812">Transmembrane</keyword>
<feature type="transmembrane region" description="Helical" evidence="1">
    <location>
        <begin position="207"/>
        <end position="225"/>
    </location>
</feature>
<evidence type="ECO:0000313" key="3">
    <source>
        <dbReference type="Proteomes" id="UP000824232"/>
    </source>
</evidence>
<keyword evidence="1" id="KW-1133">Transmembrane helix</keyword>
<feature type="transmembrane region" description="Helical" evidence="1">
    <location>
        <begin position="250"/>
        <end position="273"/>
    </location>
</feature>
<reference evidence="2" key="1">
    <citation type="submission" date="2020-10" db="EMBL/GenBank/DDBJ databases">
        <authorList>
            <person name="Gilroy R."/>
        </authorList>
    </citation>
    <scope>NUCLEOTIDE SEQUENCE</scope>
    <source>
        <strain evidence="2">CHK184-20233</strain>
    </source>
</reference>
<dbReference type="AlphaFoldDB" id="A0A9D1DW05"/>
<keyword evidence="1" id="KW-0472">Membrane</keyword>
<gene>
    <name evidence="2" type="ORF">IAB38_07835</name>
</gene>
<dbReference type="PANTHER" id="PTHR37305:SF1">
    <property type="entry name" value="MEMBRANE PROTEIN"/>
    <property type="match status" value="1"/>
</dbReference>
<feature type="transmembrane region" description="Helical" evidence="1">
    <location>
        <begin position="174"/>
        <end position="195"/>
    </location>
</feature>
<dbReference type="EMBL" id="DVHC01000073">
    <property type="protein sequence ID" value="HIR59928.1"/>
    <property type="molecule type" value="Genomic_DNA"/>
</dbReference>
<evidence type="ECO:0000313" key="2">
    <source>
        <dbReference type="EMBL" id="HIR59928.1"/>
    </source>
</evidence>
<reference evidence="2" key="2">
    <citation type="journal article" date="2021" name="PeerJ">
        <title>Extensive microbial diversity within the chicken gut microbiome revealed by metagenomics and culture.</title>
        <authorList>
            <person name="Gilroy R."/>
            <person name="Ravi A."/>
            <person name="Getino M."/>
            <person name="Pursley I."/>
            <person name="Horton D.L."/>
            <person name="Alikhan N.F."/>
            <person name="Baker D."/>
            <person name="Gharbi K."/>
            <person name="Hall N."/>
            <person name="Watson M."/>
            <person name="Adriaenssens E.M."/>
            <person name="Foster-Nyarko E."/>
            <person name="Jarju S."/>
            <person name="Secka A."/>
            <person name="Antonio M."/>
            <person name="Oren A."/>
            <person name="Chaudhuri R.R."/>
            <person name="La Ragione R."/>
            <person name="Hildebrand F."/>
            <person name="Pallen M.J."/>
        </authorList>
    </citation>
    <scope>NUCLEOTIDE SEQUENCE</scope>
    <source>
        <strain evidence="2">CHK184-20233</strain>
    </source>
</reference>
<organism evidence="2 3">
    <name type="scientific">Candidatus Onthousia excrementipullorum</name>
    <dbReference type="NCBI Taxonomy" id="2840884"/>
    <lineage>
        <taxon>Bacteria</taxon>
        <taxon>Bacillati</taxon>
        <taxon>Bacillota</taxon>
        <taxon>Bacilli</taxon>
        <taxon>Candidatus Onthousia</taxon>
    </lineage>
</organism>
<comment type="caution">
    <text evidence="2">The sequence shown here is derived from an EMBL/GenBank/DDBJ whole genome shotgun (WGS) entry which is preliminary data.</text>
</comment>